<gene>
    <name evidence="1" type="ordered locus">Huta_0958</name>
</gene>
<keyword evidence="1" id="KW-0966">Cell projection</keyword>
<keyword evidence="1" id="KW-0969">Cilium</keyword>
<dbReference type="eggNOG" id="arCOG01822">
    <property type="taxonomic scope" value="Archaea"/>
</dbReference>
<dbReference type="GO" id="GO:0097588">
    <property type="term" value="P:archaeal or bacterial-type flagellum-dependent cell motility"/>
    <property type="evidence" value="ECO:0007669"/>
    <property type="project" value="InterPro"/>
</dbReference>
<dbReference type="HOGENOM" id="CLU_134827_0_0_2"/>
<keyword evidence="2" id="KW-1185">Reference proteome</keyword>
<dbReference type="PANTHER" id="PTHR42200:SF2">
    <property type="entry name" value="ARCHAEAL FLAGELLA-RELATED PROTEIN F"/>
    <property type="match status" value="1"/>
</dbReference>
<dbReference type="RefSeq" id="WP_015788718.1">
    <property type="nucleotide sequence ID" value="NC_013158.1"/>
</dbReference>
<accession>C7NUX8</accession>
<evidence type="ECO:0000313" key="2">
    <source>
        <dbReference type="Proteomes" id="UP000002071"/>
    </source>
</evidence>
<dbReference type="Proteomes" id="UP000002071">
    <property type="component" value="Chromosome"/>
</dbReference>
<proteinExistence type="predicted"/>
<dbReference type="GO" id="GO:0005198">
    <property type="term" value="F:structural molecule activity"/>
    <property type="evidence" value="ECO:0007669"/>
    <property type="project" value="InterPro"/>
</dbReference>
<dbReference type="AlphaFoldDB" id="C7NUX8"/>
<dbReference type="PANTHER" id="PTHR42200">
    <property type="entry name" value="ARCHAEAL FLAGELLA-RELATED PROTEIN F-RELATED"/>
    <property type="match status" value="1"/>
</dbReference>
<dbReference type="Pfam" id="PF01917">
    <property type="entry name" value="Flagellin_arch-type"/>
    <property type="match status" value="1"/>
</dbReference>
<dbReference type="STRING" id="519442.Huta_0958"/>
<reference evidence="1 2" key="1">
    <citation type="journal article" date="2009" name="Stand. Genomic Sci.">
        <title>Complete genome sequence of Halorhabdus utahensis type strain (AX-2).</title>
        <authorList>
            <person name="Anderson I."/>
            <person name="Tindall B.J."/>
            <person name="Pomrenke H."/>
            <person name="Goker M."/>
            <person name="Lapidus A."/>
            <person name="Nolan M."/>
            <person name="Copeland A."/>
            <person name="Glavina Del Rio T."/>
            <person name="Chen F."/>
            <person name="Tice H."/>
            <person name="Cheng J.F."/>
            <person name="Lucas S."/>
            <person name="Chertkov O."/>
            <person name="Bruce D."/>
            <person name="Brettin T."/>
            <person name="Detter J.C."/>
            <person name="Han C."/>
            <person name="Goodwin L."/>
            <person name="Land M."/>
            <person name="Hauser L."/>
            <person name="Chang Y.J."/>
            <person name="Jeffries C.D."/>
            <person name="Pitluck S."/>
            <person name="Pati A."/>
            <person name="Mavromatis K."/>
            <person name="Ivanova N."/>
            <person name="Ovchinnikova G."/>
            <person name="Chen A."/>
            <person name="Palaniappan K."/>
            <person name="Chain P."/>
            <person name="Rohde M."/>
            <person name="Bristow J."/>
            <person name="Eisen J.A."/>
            <person name="Markowitz V."/>
            <person name="Hugenholtz P."/>
            <person name="Kyrpides N.C."/>
            <person name="Klenk H.P."/>
        </authorList>
    </citation>
    <scope>NUCLEOTIDE SEQUENCE [LARGE SCALE GENOMIC DNA]</scope>
    <source>
        <strain evidence="2">DSM 12940 / JCM 11049 / AX-2</strain>
    </source>
</reference>
<dbReference type="OrthoDB" id="183655at2157"/>
<dbReference type="GeneID" id="8383231"/>
<name>C7NUX8_HALUD</name>
<dbReference type="InterPro" id="IPR002774">
    <property type="entry name" value="Flagellin_arc-type"/>
</dbReference>
<sequence>MASVSASHLIIFIASILVAASVAGTITSTVGQLSDAVDDLGVDASQEVRTEIEIISDSGAQVYDREGNGNITLYVKNTGSQRLPADGVGMDVIVDGIYRTDVSMTVVDGSVWRPGTVVRMGISIPDLQSGDHRVQLTIYGDREVFEFNT</sequence>
<evidence type="ECO:0000313" key="1">
    <source>
        <dbReference type="EMBL" id="ACV11141.1"/>
    </source>
</evidence>
<dbReference type="KEGG" id="hut:Huta_0958"/>
<keyword evidence="1" id="KW-0282">Flagellum</keyword>
<dbReference type="EMBL" id="CP001687">
    <property type="protein sequence ID" value="ACV11141.1"/>
    <property type="molecule type" value="Genomic_DNA"/>
</dbReference>
<protein>
    <submittedName>
        <fullName evidence="1">Flagellin</fullName>
    </submittedName>
</protein>
<organism evidence="1 2">
    <name type="scientific">Halorhabdus utahensis (strain DSM 12940 / JCM 11049 / AX-2)</name>
    <dbReference type="NCBI Taxonomy" id="519442"/>
    <lineage>
        <taxon>Archaea</taxon>
        <taxon>Methanobacteriati</taxon>
        <taxon>Methanobacteriota</taxon>
        <taxon>Stenosarchaea group</taxon>
        <taxon>Halobacteria</taxon>
        <taxon>Halobacteriales</taxon>
        <taxon>Haloarculaceae</taxon>
        <taxon>Halorhabdus</taxon>
    </lineage>
</organism>